<reference evidence="2" key="1">
    <citation type="submission" date="2023-08" db="EMBL/GenBank/DDBJ databases">
        <title>A de novo genome assembly of Solanum verrucosum Schlechtendal, a Mexican diploid species geographically isolated from the other diploid A-genome species in potato relatives.</title>
        <authorList>
            <person name="Hosaka K."/>
        </authorList>
    </citation>
    <scope>NUCLEOTIDE SEQUENCE</scope>
    <source>
        <tissue evidence="2">Young leaves</tissue>
    </source>
</reference>
<accession>A0AAF0TGY5</accession>
<name>A0AAF0TGY5_SOLVR</name>
<dbReference type="SUPFAM" id="SSF56672">
    <property type="entry name" value="DNA/RNA polymerases"/>
    <property type="match status" value="1"/>
</dbReference>
<proteinExistence type="predicted"/>
<keyword evidence="3" id="KW-1185">Reference proteome</keyword>
<evidence type="ECO:0000313" key="2">
    <source>
        <dbReference type="EMBL" id="WMV18996.1"/>
    </source>
</evidence>
<feature type="domain" description="Reverse transcriptase/retrotransposon-derived protein RNase H-like" evidence="1">
    <location>
        <begin position="1"/>
        <end position="45"/>
    </location>
</feature>
<dbReference type="AlphaFoldDB" id="A0AAF0TGY5"/>
<dbReference type="Pfam" id="PF17919">
    <property type="entry name" value="RT_RNaseH_2"/>
    <property type="match status" value="1"/>
</dbReference>
<protein>
    <recommendedName>
        <fullName evidence="1">Reverse transcriptase/retrotransposon-derived protein RNase H-like domain-containing protein</fullName>
    </recommendedName>
</protein>
<dbReference type="InterPro" id="IPR043502">
    <property type="entry name" value="DNA/RNA_pol_sf"/>
</dbReference>
<dbReference type="InterPro" id="IPR041577">
    <property type="entry name" value="RT_RNaseH_2"/>
</dbReference>
<organism evidence="2 3">
    <name type="scientific">Solanum verrucosum</name>
    <dbReference type="NCBI Taxonomy" id="315347"/>
    <lineage>
        <taxon>Eukaryota</taxon>
        <taxon>Viridiplantae</taxon>
        <taxon>Streptophyta</taxon>
        <taxon>Embryophyta</taxon>
        <taxon>Tracheophyta</taxon>
        <taxon>Spermatophyta</taxon>
        <taxon>Magnoliopsida</taxon>
        <taxon>eudicotyledons</taxon>
        <taxon>Gunneridae</taxon>
        <taxon>Pentapetalae</taxon>
        <taxon>asterids</taxon>
        <taxon>lamiids</taxon>
        <taxon>Solanales</taxon>
        <taxon>Solanaceae</taxon>
        <taxon>Solanoideae</taxon>
        <taxon>Solaneae</taxon>
        <taxon>Solanum</taxon>
    </lineage>
</organism>
<evidence type="ECO:0000313" key="3">
    <source>
        <dbReference type="Proteomes" id="UP001234989"/>
    </source>
</evidence>
<dbReference type="Proteomes" id="UP001234989">
    <property type="component" value="Chromosome 3"/>
</dbReference>
<dbReference type="EMBL" id="CP133614">
    <property type="protein sequence ID" value="WMV18996.1"/>
    <property type="molecule type" value="Genomic_DNA"/>
</dbReference>
<feature type="non-terminal residue" evidence="2">
    <location>
        <position position="1"/>
    </location>
</feature>
<sequence length="50" mass="5669">WSESCSKNFQLLKDKLTSTPVLTLPEGTKGFVVYCDASRIWLGCVPYVTW</sequence>
<gene>
    <name evidence="2" type="ORF">MTR67_012381</name>
</gene>
<evidence type="ECO:0000259" key="1">
    <source>
        <dbReference type="Pfam" id="PF17919"/>
    </source>
</evidence>